<dbReference type="HAMAP" id="MF_00105">
    <property type="entry name" value="GreA_GreB"/>
    <property type="match status" value="1"/>
</dbReference>
<keyword evidence="5 8" id="KW-0804">Transcription</keyword>
<dbReference type="PANTHER" id="PTHR30437">
    <property type="entry name" value="TRANSCRIPTION ELONGATION FACTOR GREA"/>
    <property type="match status" value="1"/>
</dbReference>
<evidence type="ECO:0000256" key="3">
    <source>
        <dbReference type="ARBA" id="ARBA00023015"/>
    </source>
</evidence>
<dbReference type="GO" id="GO:0003677">
    <property type="term" value="F:DNA binding"/>
    <property type="evidence" value="ECO:0007669"/>
    <property type="project" value="UniProtKB-UniRule"/>
</dbReference>
<evidence type="ECO:0000256" key="7">
    <source>
        <dbReference type="ARBA" id="ARBA00030776"/>
    </source>
</evidence>
<dbReference type="InterPro" id="IPR001437">
    <property type="entry name" value="Tscrpt_elong_fac_GreA/B_C"/>
</dbReference>
<evidence type="ECO:0000259" key="10">
    <source>
        <dbReference type="Pfam" id="PF01272"/>
    </source>
</evidence>
<sequence>MADKKVMLTEDGYNKLVEKLNYLKSVRRIEVAERLKAAIALGDLSENSEYDDAKNEQAFLEGEIQDLEVKIRNSDIIKAGSSDVVQMGSKVSVVDLEFAEDGPETFMIVGSTEADPDEGKISNESPLGQALLGQKVGAVVDVHAPAGIIKYEIKEILS</sequence>
<dbReference type="OrthoDB" id="9808774at2"/>
<dbReference type="InterPro" id="IPR036805">
    <property type="entry name" value="Tscrpt_elong_fac_GreA/B_N_sf"/>
</dbReference>
<dbReference type="GO" id="GO:0032784">
    <property type="term" value="P:regulation of DNA-templated transcription elongation"/>
    <property type="evidence" value="ECO:0007669"/>
    <property type="project" value="UniProtKB-UniRule"/>
</dbReference>
<dbReference type="EMBL" id="FOJX01000001">
    <property type="protein sequence ID" value="SFA69456.1"/>
    <property type="molecule type" value="Genomic_DNA"/>
</dbReference>
<evidence type="ECO:0000313" key="16">
    <source>
        <dbReference type="Proteomes" id="UP000182958"/>
    </source>
</evidence>
<dbReference type="RefSeq" id="WP_026760484.1">
    <property type="nucleotide sequence ID" value="NZ_FNQG01000007.1"/>
</dbReference>
<dbReference type="InterPro" id="IPR018151">
    <property type="entry name" value="TF_GreA/GreB_CS"/>
</dbReference>
<proteinExistence type="inferred from homology"/>
<dbReference type="GO" id="GO:0070063">
    <property type="term" value="F:RNA polymerase binding"/>
    <property type="evidence" value="ECO:0007669"/>
    <property type="project" value="InterPro"/>
</dbReference>
<name>A0A1K1LS10_SELRU</name>
<evidence type="ECO:0000256" key="9">
    <source>
        <dbReference type="RuleBase" id="RU000556"/>
    </source>
</evidence>
<dbReference type="AlphaFoldDB" id="A0A1K1LS10"/>
<evidence type="ECO:0000256" key="5">
    <source>
        <dbReference type="ARBA" id="ARBA00023163"/>
    </source>
</evidence>
<dbReference type="SUPFAM" id="SSF54534">
    <property type="entry name" value="FKBP-like"/>
    <property type="match status" value="1"/>
</dbReference>
<dbReference type="NCBIfam" id="NF001263">
    <property type="entry name" value="PRK00226.1-4"/>
    <property type="match status" value="1"/>
</dbReference>
<dbReference type="InterPro" id="IPR006359">
    <property type="entry name" value="Tscrpt_elong_fac_GreA"/>
</dbReference>
<dbReference type="Pfam" id="PF03449">
    <property type="entry name" value="GreA_GreB_N"/>
    <property type="match status" value="1"/>
</dbReference>
<keyword evidence="15" id="KW-0251">Elongation factor</keyword>
<dbReference type="Proteomes" id="UP000772151">
    <property type="component" value="Unassembled WGS sequence"/>
</dbReference>
<dbReference type="FunFam" id="3.10.50.30:FF:000001">
    <property type="entry name" value="Transcription elongation factor GreA"/>
    <property type="match status" value="1"/>
</dbReference>
<evidence type="ECO:0000313" key="17">
    <source>
        <dbReference type="Proteomes" id="UP000183469"/>
    </source>
</evidence>
<dbReference type="InterPro" id="IPR022691">
    <property type="entry name" value="Tscrpt_elong_fac_GreA/B_N"/>
</dbReference>
<evidence type="ECO:0000256" key="6">
    <source>
        <dbReference type="ARBA" id="ARBA00024916"/>
    </source>
</evidence>
<evidence type="ECO:0000313" key="18">
    <source>
        <dbReference type="Proteomes" id="UP000183843"/>
    </source>
</evidence>
<feature type="domain" description="Transcription elongation factor GreA/GreB C-terminal" evidence="10">
    <location>
        <begin position="82"/>
        <end position="156"/>
    </location>
</feature>
<gene>
    <name evidence="8 12" type="primary">greA</name>
    <name evidence="12" type="ORF">E7203_05100</name>
    <name evidence="15" type="ORF">SAMN02910323_0308</name>
    <name evidence="14" type="ORF">SAMN05216587_10196</name>
    <name evidence="13" type="ORF">SAMN05660648_01793</name>
</gene>
<dbReference type="SUPFAM" id="SSF46557">
    <property type="entry name" value="GreA transcript cleavage protein, N-terminal domain"/>
    <property type="match status" value="1"/>
</dbReference>
<dbReference type="GO" id="GO:0006354">
    <property type="term" value="P:DNA-templated transcription elongation"/>
    <property type="evidence" value="ECO:0007669"/>
    <property type="project" value="TreeGrafter"/>
</dbReference>
<protein>
    <recommendedName>
        <fullName evidence="2 8">Transcription elongation factor GreA</fullName>
    </recommendedName>
    <alternativeName>
        <fullName evidence="7 8">Transcript cleavage factor GreA</fullName>
    </alternativeName>
</protein>
<evidence type="ECO:0000313" key="13">
    <source>
        <dbReference type="EMBL" id="SEA06402.1"/>
    </source>
</evidence>
<dbReference type="NCBIfam" id="TIGR01462">
    <property type="entry name" value="greA"/>
    <property type="match status" value="1"/>
</dbReference>
<dbReference type="Gene3D" id="1.10.287.180">
    <property type="entry name" value="Transcription elongation factor, GreA/GreB, N-terminal domain"/>
    <property type="match status" value="1"/>
</dbReference>
<dbReference type="EMBL" id="SVCA01000003">
    <property type="protein sequence ID" value="MBE6084835.1"/>
    <property type="molecule type" value="Genomic_DNA"/>
</dbReference>
<accession>A0A1K1LS10</accession>
<dbReference type="EMBL" id="FPJA01000004">
    <property type="protein sequence ID" value="SFW13655.1"/>
    <property type="molecule type" value="Genomic_DNA"/>
</dbReference>
<dbReference type="FunFam" id="1.10.287.180:FF:000001">
    <property type="entry name" value="Transcription elongation factor GreA"/>
    <property type="match status" value="1"/>
</dbReference>
<evidence type="ECO:0000313" key="12">
    <source>
        <dbReference type="EMBL" id="MBE6084835.1"/>
    </source>
</evidence>
<evidence type="ECO:0000313" key="14">
    <source>
        <dbReference type="EMBL" id="SFA69456.1"/>
    </source>
</evidence>
<dbReference type="Proteomes" id="UP000183843">
    <property type="component" value="Unassembled WGS sequence"/>
</dbReference>
<organism evidence="15 16">
    <name type="scientific">Selenomonas ruminantium</name>
    <dbReference type="NCBI Taxonomy" id="971"/>
    <lineage>
        <taxon>Bacteria</taxon>
        <taxon>Bacillati</taxon>
        <taxon>Bacillota</taxon>
        <taxon>Negativicutes</taxon>
        <taxon>Selenomonadales</taxon>
        <taxon>Selenomonadaceae</taxon>
        <taxon>Selenomonas</taxon>
    </lineage>
</organism>
<keyword evidence="15" id="KW-0648">Protein biosynthesis</keyword>
<evidence type="ECO:0000256" key="4">
    <source>
        <dbReference type="ARBA" id="ARBA00023125"/>
    </source>
</evidence>
<dbReference type="InterPro" id="IPR028624">
    <property type="entry name" value="Tscrpt_elong_fac_GreA/B"/>
</dbReference>
<keyword evidence="4 8" id="KW-0238">DNA-binding</keyword>
<dbReference type="PROSITE" id="PS00829">
    <property type="entry name" value="GREAB_1"/>
    <property type="match status" value="1"/>
</dbReference>
<dbReference type="PANTHER" id="PTHR30437:SF4">
    <property type="entry name" value="TRANSCRIPTION ELONGATION FACTOR GREA"/>
    <property type="match status" value="1"/>
</dbReference>
<dbReference type="Proteomes" id="UP000183469">
    <property type="component" value="Unassembled WGS sequence"/>
</dbReference>
<evidence type="ECO:0000256" key="1">
    <source>
        <dbReference type="ARBA" id="ARBA00008213"/>
    </source>
</evidence>
<evidence type="ECO:0000256" key="8">
    <source>
        <dbReference type="HAMAP-Rule" id="MF_00105"/>
    </source>
</evidence>
<dbReference type="Gene3D" id="3.10.50.30">
    <property type="entry name" value="Transcription elongation factor, GreA/GreB, C-terminal domain"/>
    <property type="match status" value="1"/>
</dbReference>
<reference evidence="16" key="2">
    <citation type="submission" date="2016-11" db="EMBL/GenBank/DDBJ databases">
        <authorList>
            <person name="Varghese N."/>
            <person name="Submissions S."/>
        </authorList>
    </citation>
    <scope>NUCLEOTIDE SEQUENCE [LARGE SCALE GENOMIC DNA]</scope>
    <source>
        <strain evidence="16">C3</strain>
    </source>
</reference>
<dbReference type="Pfam" id="PF01272">
    <property type="entry name" value="GreA_GreB"/>
    <property type="match status" value="1"/>
</dbReference>
<reference evidence="12" key="4">
    <citation type="submission" date="2019-04" db="EMBL/GenBank/DDBJ databases">
        <title>Evolution of Biomass-Degrading Anaerobic Consortia Revealed by Metagenomics.</title>
        <authorList>
            <person name="Peng X."/>
        </authorList>
    </citation>
    <scope>NUCLEOTIDE SEQUENCE</scope>
    <source>
        <strain evidence="12">SIG242</strain>
    </source>
</reference>
<comment type="similarity">
    <text evidence="1 8 9">Belongs to the GreA/GreB family.</text>
</comment>
<dbReference type="InterPro" id="IPR036953">
    <property type="entry name" value="GreA/GreB_C_sf"/>
</dbReference>
<comment type="function">
    <text evidence="6 8 9">Necessary for efficient RNA polymerase transcription elongation past template-encoded arresting sites. The arresting sites in DNA have the property of trapping a certain fraction of elongating RNA polymerases that pass through, resulting in locked ternary complexes. Cleavage of the nascent transcript by cleavage factors such as GreA or GreB allows the resumption of elongation from the new 3'terminus. GreA releases sequences of 2 to 3 nucleotides.</text>
</comment>
<evidence type="ECO:0000313" key="15">
    <source>
        <dbReference type="EMBL" id="SFW13655.1"/>
    </source>
</evidence>
<keyword evidence="16" id="KW-1185">Reference proteome</keyword>
<evidence type="ECO:0000256" key="2">
    <source>
        <dbReference type="ARBA" id="ARBA00013729"/>
    </source>
</evidence>
<dbReference type="Proteomes" id="UP000182958">
    <property type="component" value="Unassembled WGS sequence"/>
</dbReference>
<feature type="domain" description="Transcription elongation factor GreA/GreB N-terminal" evidence="11">
    <location>
        <begin position="6"/>
        <end position="76"/>
    </location>
</feature>
<keyword evidence="3 8" id="KW-0805">Transcription regulation</keyword>
<dbReference type="InterPro" id="IPR023459">
    <property type="entry name" value="Tscrpt_elong_fac_GreA/B_fam"/>
</dbReference>
<dbReference type="GO" id="GO:0003746">
    <property type="term" value="F:translation elongation factor activity"/>
    <property type="evidence" value="ECO:0007669"/>
    <property type="project" value="UniProtKB-KW"/>
</dbReference>
<evidence type="ECO:0000259" key="11">
    <source>
        <dbReference type="Pfam" id="PF03449"/>
    </source>
</evidence>
<dbReference type="PIRSF" id="PIRSF006092">
    <property type="entry name" value="GreA_GreB"/>
    <property type="match status" value="1"/>
</dbReference>
<dbReference type="EMBL" id="FNQG01000007">
    <property type="protein sequence ID" value="SEA06402.1"/>
    <property type="molecule type" value="Genomic_DNA"/>
</dbReference>
<reference evidence="15" key="3">
    <citation type="submission" date="2016-11" db="EMBL/GenBank/DDBJ databases">
        <authorList>
            <person name="Jaros S."/>
            <person name="Januszkiewicz K."/>
            <person name="Wedrychowicz H."/>
        </authorList>
    </citation>
    <scope>NUCLEOTIDE SEQUENCE [LARGE SCALE GENOMIC DNA]</scope>
    <source>
        <strain evidence="15">C3</strain>
    </source>
</reference>
<reference evidence="17 18" key="1">
    <citation type="submission" date="2016-10" db="EMBL/GenBank/DDBJ databases">
        <authorList>
            <person name="de Groot N.N."/>
        </authorList>
    </citation>
    <scope>NUCLEOTIDE SEQUENCE [LARGE SCALE GENOMIC DNA]</scope>
    <source>
        <strain evidence="13 17">DSM 2872</strain>
        <strain evidence="14 18">L14</strain>
    </source>
</reference>